<keyword evidence="1" id="KW-1133">Transmembrane helix</keyword>
<keyword evidence="3" id="KW-1185">Reference proteome</keyword>
<feature type="transmembrane region" description="Helical" evidence="1">
    <location>
        <begin position="6"/>
        <end position="28"/>
    </location>
</feature>
<accession>A0A1I3SQ43</accession>
<evidence type="ECO:0000313" key="2">
    <source>
        <dbReference type="EMBL" id="SFJ59526.1"/>
    </source>
</evidence>
<dbReference type="EMBL" id="FORR01000013">
    <property type="protein sequence ID" value="SFJ59526.1"/>
    <property type="molecule type" value="Genomic_DNA"/>
</dbReference>
<keyword evidence="1" id="KW-0472">Membrane</keyword>
<keyword evidence="1" id="KW-0812">Transmembrane</keyword>
<reference evidence="2 3" key="1">
    <citation type="submission" date="2016-10" db="EMBL/GenBank/DDBJ databases">
        <authorList>
            <person name="de Groot N.N."/>
        </authorList>
    </citation>
    <scope>NUCLEOTIDE SEQUENCE [LARGE SCALE GENOMIC DNA]</scope>
    <source>
        <strain evidence="2 3">DSM 44778</strain>
    </source>
</reference>
<evidence type="ECO:0000313" key="3">
    <source>
        <dbReference type="Proteomes" id="UP000199545"/>
    </source>
</evidence>
<proteinExistence type="predicted"/>
<dbReference type="AlphaFoldDB" id="A0A1I3SQ43"/>
<name>A0A1I3SQ43_9BACL</name>
<gene>
    <name evidence="2" type="ORF">SAMN05421852_11395</name>
</gene>
<organism evidence="2 3">
    <name type="scientific">Thermoflavimicrobium dichotomicum</name>
    <dbReference type="NCBI Taxonomy" id="46223"/>
    <lineage>
        <taxon>Bacteria</taxon>
        <taxon>Bacillati</taxon>
        <taxon>Bacillota</taxon>
        <taxon>Bacilli</taxon>
        <taxon>Bacillales</taxon>
        <taxon>Thermoactinomycetaceae</taxon>
        <taxon>Thermoflavimicrobium</taxon>
    </lineage>
</organism>
<dbReference type="STRING" id="46223.SAMN05421852_11395"/>
<protein>
    <submittedName>
        <fullName evidence="2">Uncharacterized protein</fullName>
    </submittedName>
</protein>
<evidence type="ECO:0000256" key="1">
    <source>
        <dbReference type="SAM" id="Phobius"/>
    </source>
</evidence>
<sequence length="29" mass="3194">MNKVWIGVIVVLLILAFLVFFGPLGSLFS</sequence>
<dbReference type="Proteomes" id="UP000199545">
    <property type="component" value="Unassembled WGS sequence"/>
</dbReference>